<reference evidence="2" key="1">
    <citation type="journal article" date="2019" name="bioRxiv">
        <title>The Genome of the Zebra Mussel, Dreissena polymorpha: A Resource for Invasive Species Research.</title>
        <authorList>
            <person name="McCartney M.A."/>
            <person name="Auch B."/>
            <person name="Kono T."/>
            <person name="Mallez S."/>
            <person name="Zhang Y."/>
            <person name="Obille A."/>
            <person name="Becker A."/>
            <person name="Abrahante J.E."/>
            <person name="Garbe J."/>
            <person name="Badalamenti J.P."/>
            <person name="Herman A."/>
            <person name="Mangelson H."/>
            <person name="Liachko I."/>
            <person name="Sullivan S."/>
            <person name="Sone E.D."/>
            <person name="Koren S."/>
            <person name="Silverstein K.A.T."/>
            <person name="Beckman K.B."/>
            <person name="Gohl D.M."/>
        </authorList>
    </citation>
    <scope>NUCLEOTIDE SEQUENCE</scope>
    <source>
        <strain evidence="2">Duluth1</strain>
        <tissue evidence="2">Whole animal</tissue>
    </source>
</reference>
<dbReference type="EMBL" id="JAIWYP010000004">
    <property type="protein sequence ID" value="KAH3839953.1"/>
    <property type="molecule type" value="Genomic_DNA"/>
</dbReference>
<gene>
    <name evidence="2" type="ORF">DPMN_113393</name>
</gene>
<sequence>MANVQKDMHYLDHSVQDVSGEKNKRQEVNQVTDINEKNKESNETLSAISEISEACITTKQEILKEIEASVDRAQIVTVLKSEILNGVEIPAVDDPECLKHNISKDESNPHMLAAITHANTEPSENTDSQQNPTSKNKYTNEELNNEIKKMLSERKIVRNSGPLEKTVFDEIQDSDDRIVIAEKKLEKQDCSIETHENGITNYEDDKSKISPELPMGCLYENKATLNDINSTKAIGDQYHTNTNDQFEELILERKKLRNQKSLHPICATIVSQKSKSSQADLCLAVPLPPNYKVPNNRFVTADENEEDVEFINLSVEDTVQGECLPAQVTEKQRASSLSLEAPSAQHEGSNRDDKFFEIDKKTKMQSMSITSPLERLSKEGFNVIQSFQSVKGNKPKHAQVKINDNLQPDIQ</sequence>
<feature type="compositionally biased region" description="Polar residues" evidence="1">
    <location>
        <begin position="119"/>
        <end position="137"/>
    </location>
</feature>
<comment type="caution">
    <text evidence="2">The sequence shown here is derived from an EMBL/GenBank/DDBJ whole genome shotgun (WGS) entry which is preliminary data.</text>
</comment>
<dbReference type="Proteomes" id="UP000828390">
    <property type="component" value="Unassembled WGS sequence"/>
</dbReference>
<feature type="region of interest" description="Disordered" evidence="1">
    <location>
        <begin position="1"/>
        <end position="25"/>
    </location>
</feature>
<proteinExistence type="predicted"/>
<name>A0A9D4QQY4_DREPO</name>
<evidence type="ECO:0000313" key="2">
    <source>
        <dbReference type="EMBL" id="KAH3839953.1"/>
    </source>
</evidence>
<reference evidence="2" key="2">
    <citation type="submission" date="2020-11" db="EMBL/GenBank/DDBJ databases">
        <authorList>
            <person name="McCartney M.A."/>
            <person name="Auch B."/>
            <person name="Kono T."/>
            <person name="Mallez S."/>
            <person name="Becker A."/>
            <person name="Gohl D.M."/>
            <person name="Silverstein K.A.T."/>
            <person name="Koren S."/>
            <person name="Bechman K.B."/>
            <person name="Herman A."/>
            <person name="Abrahante J.E."/>
            <person name="Garbe J."/>
        </authorList>
    </citation>
    <scope>NUCLEOTIDE SEQUENCE</scope>
    <source>
        <strain evidence="2">Duluth1</strain>
        <tissue evidence="2">Whole animal</tissue>
    </source>
</reference>
<feature type="compositionally biased region" description="Polar residues" evidence="1">
    <location>
        <begin position="402"/>
        <end position="411"/>
    </location>
</feature>
<feature type="region of interest" description="Disordered" evidence="1">
    <location>
        <begin position="392"/>
        <end position="411"/>
    </location>
</feature>
<dbReference type="AlphaFoldDB" id="A0A9D4QQY4"/>
<keyword evidence="3" id="KW-1185">Reference proteome</keyword>
<organism evidence="2 3">
    <name type="scientific">Dreissena polymorpha</name>
    <name type="common">Zebra mussel</name>
    <name type="synonym">Mytilus polymorpha</name>
    <dbReference type="NCBI Taxonomy" id="45954"/>
    <lineage>
        <taxon>Eukaryota</taxon>
        <taxon>Metazoa</taxon>
        <taxon>Spiralia</taxon>
        <taxon>Lophotrochozoa</taxon>
        <taxon>Mollusca</taxon>
        <taxon>Bivalvia</taxon>
        <taxon>Autobranchia</taxon>
        <taxon>Heteroconchia</taxon>
        <taxon>Euheterodonta</taxon>
        <taxon>Imparidentia</taxon>
        <taxon>Neoheterodontei</taxon>
        <taxon>Myida</taxon>
        <taxon>Dreissenoidea</taxon>
        <taxon>Dreissenidae</taxon>
        <taxon>Dreissena</taxon>
    </lineage>
</organism>
<evidence type="ECO:0000313" key="3">
    <source>
        <dbReference type="Proteomes" id="UP000828390"/>
    </source>
</evidence>
<feature type="region of interest" description="Disordered" evidence="1">
    <location>
        <begin position="119"/>
        <end position="140"/>
    </location>
</feature>
<evidence type="ECO:0000256" key="1">
    <source>
        <dbReference type="SAM" id="MobiDB-lite"/>
    </source>
</evidence>
<protein>
    <submittedName>
        <fullName evidence="2">Uncharacterized protein</fullName>
    </submittedName>
</protein>
<accession>A0A9D4QQY4</accession>